<feature type="transmembrane region" description="Helical" evidence="5">
    <location>
        <begin position="358"/>
        <end position="379"/>
    </location>
</feature>
<keyword evidence="4 5" id="KW-0472">Membrane</keyword>
<feature type="transmembrane region" description="Helical" evidence="5">
    <location>
        <begin position="318"/>
        <end position="337"/>
    </location>
</feature>
<evidence type="ECO:0000313" key="7">
    <source>
        <dbReference type="EMBL" id="KPV46935.1"/>
    </source>
</evidence>
<evidence type="ECO:0000259" key="6">
    <source>
        <dbReference type="PROSITE" id="PS50850"/>
    </source>
</evidence>
<feature type="transmembrane region" description="Helical" evidence="5">
    <location>
        <begin position="42"/>
        <end position="62"/>
    </location>
</feature>
<dbReference type="EMBL" id="LJCQ01000159">
    <property type="protein sequence ID" value="KPV46935.1"/>
    <property type="molecule type" value="Genomic_DNA"/>
</dbReference>
<dbReference type="SUPFAM" id="SSF103473">
    <property type="entry name" value="MFS general substrate transporter"/>
    <property type="match status" value="1"/>
</dbReference>
<dbReference type="PROSITE" id="PS50850">
    <property type="entry name" value="MFS"/>
    <property type="match status" value="1"/>
</dbReference>
<dbReference type="InterPro" id="IPR020846">
    <property type="entry name" value="MFS_dom"/>
</dbReference>
<organism evidence="7 8">
    <name type="scientific">Acidiplasma aeolicum</name>
    <dbReference type="NCBI Taxonomy" id="507754"/>
    <lineage>
        <taxon>Archaea</taxon>
        <taxon>Methanobacteriati</taxon>
        <taxon>Thermoplasmatota</taxon>
        <taxon>Thermoplasmata</taxon>
        <taxon>Thermoplasmatales</taxon>
        <taxon>Ferroplasmaceae</taxon>
        <taxon>Acidiplasma</taxon>
    </lineage>
</organism>
<sequence>YWRYTLSAFFGVLLFAFDFEMFLASIPGLIALFNFNLNDINIINDTAFIVSAIAAFSFGYLADKYGRRLLFMITVLLYSFGSLITGFSFSVPTFMFSRGLTSVGAGTDEPLGFTLTAETAPHKLRGRQMLITSLGFPVGQTFGAAVVYLFELYNIHLTYVFFIGVLPALFILYFRKSLPETDRFMDLRKAKNDYIQNKKEETTRYSANLREAIKNPFVQMFHRDLRRKSILIAIYAAILSGSATISLVALPIYYVEIKHIAFLDTLSFEFISFGIGIIGYIFAAYLGNKIGRRNVMAVFMFITSISVAGIILSTSYYYVLLFNIVFIFFLLSQWAAWPFYVNDMFPTRVRATASTYGYAFMWIGNIIMPTSLLSLVYIIGWNQSIIYILMIPIIFSIIISSLLNRDIPNRILEKNAV</sequence>
<comment type="subcellular location">
    <subcellularLocation>
        <location evidence="1">Membrane</location>
        <topology evidence="1">Multi-pass membrane protein</topology>
    </subcellularLocation>
</comment>
<feature type="non-terminal residue" evidence="7">
    <location>
        <position position="1"/>
    </location>
</feature>
<gene>
    <name evidence="7" type="ORF">SE19_03225</name>
</gene>
<keyword evidence="2 5" id="KW-0812">Transmembrane</keyword>
<evidence type="ECO:0000256" key="2">
    <source>
        <dbReference type="ARBA" id="ARBA00022692"/>
    </source>
</evidence>
<evidence type="ECO:0000256" key="1">
    <source>
        <dbReference type="ARBA" id="ARBA00004141"/>
    </source>
</evidence>
<evidence type="ECO:0000313" key="8">
    <source>
        <dbReference type="Proteomes" id="UP000050515"/>
    </source>
</evidence>
<dbReference type="AlphaFoldDB" id="A0A0P9ESN6"/>
<feature type="transmembrane region" description="Helical" evidence="5">
    <location>
        <begin position="230"/>
        <end position="254"/>
    </location>
</feature>
<dbReference type="RefSeq" id="WP_054964033.1">
    <property type="nucleotide sequence ID" value="NZ_LJCQ01000159.1"/>
</dbReference>
<feature type="transmembrane region" description="Helical" evidence="5">
    <location>
        <begin position="294"/>
        <end position="312"/>
    </location>
</feature>
<dbReference type="GO" id="GO:0005886">
    <property type="term" value="C:plasma membrane"/>
    <property type="evidence" value="ECO:0007669"/>
    <property type="project" value="TreeGrafter"/>
</dbReference>
<comment type="caution">
    <text evidence="7">The sequence shown here is derived from an EMBL/GenBank/DDBJ whole genome shotgun (WGS) entry which is preliminary data.</text>
</comment>
<dbReference type="PANTHER" id="PTHR23508:SF10">
    <property type="entry name" value="CARBOXYLIC ACID TRANSPORTER PROTEIN HOMOLOG"/>
    <property type="match status" value="1"/>
</dbReference>
<dbReference type="PANTHER" id="PTHR23508">
    <property type="entry name" value="CARBOXYLIC ACID TRANSPORTER PROTEIN HOMOLOG"/>
    <property type="match status" value="1"/>
</dbReference>
<feature type="transmembrane region" description="Helical" evidence="5">
    <location>
        <begin position="385"/>
        <end position="404"/>
    </location>
</feature>
<dbReference type="InterPro" id="IPR011701">
    <property type="entry name" value="MFS"/>
</dbReference>
<accession>A0A0P9ESN6</accession>
<dbReference type="Proteomes" id="UP000050515">
    <property type="component" value="Unassembled WGS sequence"/>
</dbReference>
<protein>
    <recommendedName>
        <fullName evidence="6">Major facilitator superfamily (MFS) profile domain-containing protein</fullName>
    </recommendedName>
</protein>
<feature type="transmembrane region" description="Helical" evidence="5">
    <location>
        <begin position="6"/>
        <end position="35"/>
    </location>
</feature>
<evidence type="ECO:0000256" key="3">
    <source>
        <dbReference type="ARBA" id="ARBA00022989"/>
    </source>
</evidence>
<dbReference type="PATRIC" id="fig|507754.4.peg.950"/>
<dbReference type="InterPro" id="IPR036259">
    <property type="entry name" value="MFS_trans_sf"/>
</dbReference>
<name>A0A0P9ESN6_9ARCH</name>
<keyword evidence="3 5" id="KW-1133">Transmembrane helix</keyword>
<dbReference type="Gene3D" id="1.20.1250.20">
    <property type="entry name" value="MFS general substrate transporter like domains"/>
    <property type="match status" value="1"/>
</dbReference>
<proteinExistence type="predicted"/>
<reference evidence="7 8" key="1">
    <citation type="submission" date="2015-09" db="EMBL/GenBank/DDBJ databases">
        <title>Draft genome sequence of Acidiplasma aeolicum DSM 18409.</title>
        <authorList>
            <person name="Hemp J."/>
        </authorList>
    </citation>
    <scope>NUCLEOTIDE SEQUENCE [LARGE SCALE GENOMIC DNA]</scope>
    <source>
        <strain evidence="7 8">V</strain>
    </source>
</reference>
<feature type="domain" description="Major facilitator superfamily (MFS) profile" evidence="6">
    <location>
        <begin position="4"/>
        <end position="408"/>
    </location>
</feature>
<dbReference type="GO" id="GO:0046943">
    <property type="term" value="F:carboxylic acid transmembrane transporter activity"/>
    <property type="evidence" value="ECO:0007669"/>
    <property type="project" value="TreeGrafter"/>
</dbReference>
<evidence type="ECO:0000256" key="5">
    <source>
        <dbReference type="SAM" id="Phobius"/>
    </source>
</evidence>
<dbReference type="Pfam" id="PF07690">
    <property type="entry name" value="MFS_1"/>
    <property type="match status" value="1"/>
</dbReference>
<feature type="transmembrane region" description="Helical" evidence="5">
    <location>
        <begin position="266"/>
        <end position="287"/>
    </location>
</feature>
<feature type="transmembrane region" description="Helical" evidence="5">
    <location>
        <begin position="156"/>
        <end position="174"/>
    </location>
</feature>
<evidence type="ECO:0000256" key="4">
    <source>
        <dbReference type="ARBA" id="ARBA00023136"/>
    </source>
</evidence>
<feature type="transmembrane region" description="Helical" evidence="5">
    <location>
        <begin position="68"/>
        <end position="89"/>
    </location>
</feature>